<accession>A0AAV7WKU2</accession>
<organism evidence="1 2">
    <name type="scientific">Pleurodeles waltl</name>
    <name type="common">Iberian ribbed newt</name>
    <dbReference type="NCBI Taxonomy" id="8319"/>
    <lineage>
        <taxon>Eukaryota</taxon>
        <taxon>Metazoa</taxon>
        <taxon>Chordata</taxon>
        <taxon>Craniata</taxon>
        <taxon>Vertebrata</taxon>
        <taxon>Euteleostomi</taxon>
        <taxon>Amphibia</taxon>
        <taxon>Batrachia</taxon>
        <taxon>Caudata</taxon>
        <taxon>Salamandroidea</taxon>
        <taxon>Salamandridae</taxon>
        <taxon>Pleurodelinae</taxon>
        <taxon>Pleurodeles</taxon>
    </lineage>
</organism>
<dbReference type="EMBL" id="JANPWB010000001">
    <property type="protein sequence ID" value="KAJ1213913.1"/>
    <property type="molecule type" value="Genomic_DNA"/>
</dbReference>
<reference evidence="1" key="1">
    <citation type="journal article" date="2022" name="bioRxiv">
        <title>Sequencing and chromosome-scale assembly of the giantPleurodeles waltlgenome.</title>
        <authorList>
            <person name="Brown T."/>
            <person name="Elewa A."/>
            <person name="Iarovenko S."/>
            <person name="Subramanian E."/>
            <person name="Araus A.J."/>
            <person name="Petzold A."/>
            <person name="Susuki M."/>
            <person name="Suzuki K.-i.T."/>
            <person name="Hayashi T."/>
            <person name="Toyoda A."/>
            <person name="Oliveira C."/>
            <person name="Osipova E."/>
            <person name="Leigh N.D."/>
            <person name="Simon A."/>
            <person name="Yun M.H."/>
        </authorList>
    </citation>
    <scope>NUCLEOTIDE SEQUENCE</scope>
    <source>
        <strain evidence="1">20211129_DDA</strain>
        <tissue evidence="1">Liver</tissue>
    </source>
</reference>
<protein>
    <submittedName>
        <fullName evidence="1">Uncharacterized protein</fullName>
    </submittedName>
</protein>
<evidence type="ECO:0000313" key="2">
    <source>
        <dbReference type="Proteomes" id="UP001066276"/>
    </source>
</evidence>
<keyword evidence="2" id="KW-1185">Reference proteome</keyword>
<gene>
    <name evidence="1" type="ORF">NDU88_001542</name>
</gene>
<name>A0AAV7WKU2_PLEWA</name>
<dbReference type="AlphaFoldDB" id="A0AAV7WKU2"/>
<proteinExistence type="predicted"/>
<evidence type="ECO:0000313" key="1">
    <source>
        <dbReference type="EMBL" id="KAJ1213913.1"/>
    </source>
</evidence>
<dbReference type="Proteomes" id="UP001066276">
    <property type="component" value="Chromosome 1_1"/>
</dbReference>
<sequence>MLTFNTADGSYSGDLEESTTLLTGDEASVCQCLKTFFWVAGDAWGPQAVPVTPQAASVTPHRTPAAELGDLAFSPARRDESVPYLEALIKYLMGEEQGCLSWG</sequence>
<comment type="caution">
    <text evidence="1">The sequence shown here is derived from an EMBL/GenBank/DDBJ whole genome shotgun (WGS) entry which is preliminary data.</text>
</comment>